<dbReference type="KEGG" id="tmb:Thimo_0289"/>
<dbReference type="Gene3D" id="1.20.58.300">
    <property type="entry name" value="FlgN-like"/>
    <property type="match status" value="1"/>
</dbReference>
<dbReference type="Pfam" id="PF05130">
    <property type="entry name" value="FlgN"/>
    <property type="match status" value="1"/>
</dbReference>
<comment type="function">
    <text evidence="1">Required for the efficient initiation of filament assembly.</text>
</comment>
<dbReference type="AlphaFoldDB" id="L0GV30"/>
<dbReference type="RefSeq" id="WP_015279309.1">
    <property type="nucleotide sequence ID" value="NC_019940.1"/>
</dbReference>
<dbReference type="HOGENOM" id="CLU_1634618_0_0_6"/>
<evidence type="ECO:0000256" key="3">
    <source>
        <dbReference type="ARBA" id="ARBA00022795"/>
    </source>
</evidence>
<proteinExistence type="inferred from homology"/>
<keyword evidence="4" id="KW-0966">Cell projection</keyword>
<evidence type="ECO:0000256" key="2">
    <source>
        <dbReference type="ARBA" id="ARBA00007703"/>
    </source>
</evidence>
<sequence length="162" mass="17393">MNDSARLPLAELSGLLNCKIELLEGLEKVLAAEATAVCSANYDEVLKFAEEKRGLAIKISDLAERLNQFLSAAGYSPDVDGIAQCVDASADDELTALYDAARRAALNCAAHNNVNGSLVERRRAAVGRALRVLLDRPEARGARYHRSGALEGVSDQRLIAEV</sequence>
<protein>
    <submittedName>
        <fullName evidence="4">Flagellar biosynthesis/type III secretory pathway chaperone</fullName>
    </submittedName>
</protein>
<dbReference type="EMBL" id="CP003051">
    <property type="protein sequence ID" value="AGA89159.1"/>
    <property type="molecule type" value="Genomic_DNA"/>
</dbReference>
<dbReference type="Proteomes" id="UP000010816">
    <property type="component" value="Chromosome"/>
</dbReference>
<dbReference type="SUPFAM" id="SSF140566">
    <property type="entry name" value="FlgN-like"/>
    <property type="match status" value="1"/>
</dbReference>
<evidence type="ECO:0000256" key="1">
    <source>
        <dbReference type="ARBA" id="ARBA00002397"/>
    </source>
</evidence>
<reference evidence="4 5" key="1">
    <citation type="submission" date="2011-09" db="EMBL/GenBank/DDBJ databases">
        <title>Complete sequence of chromosome of Thioflavicoccus mobilis 8321.</title>
        <authorList>
            <consortium name="US DOE Joint Genome Institute"/>
            <person name="Lucas S."/>
            <person name="Han J."/>
            <person name="Lapidus A."/>
            <person name="Cheng J.-F."/>
            <person name="Goodwin L."/>
            <person name="Pitluck S."/>
            <person name="Peters L."/>
            <person name="Ovchinnikova G."/>
            <person name="Lu M."/>
            <person name="Detter J.C."/>
            <person name="Han C."/>
            <person name="Tapia R."/>
            <person name="Land M."/>
            <person name="Hauser L."/>
            <person name="Kyrpides N."/>
            <person name="Ivanova N."/>
            <person name="Pagani I."/>
            <person name="Vogl K."/>
            <person name="Liu Z."/>
            <person name="Imhoff J."/>
            <person name="Thiel V."/>
            <person name="Frigaard N.-U."/>
            <person name="Bryant D."/>
            <person name="Woyke T."/>
        </authorList>
    </citation>
    <scope>NUCLEOTIDE SEQUENCE [LARGE SCALE GENOMIC DNA]</scope>
    <source>
        <strain evidence="4 5">8321</strain>
    </source>
</reference>
<evidence type="ECO:0000313" key="5">
    <source>
        <dbReference type="Proteomes" id="UP000010816"/>
    </source>
</evidence>
<dbReference type="GO" id="GO:0044780">
    <property type="term" value="P:bacterial-type flagellum assembly"/>
    <property type="evidence" value="ECO:0007669"/>
    <property type="project" value="InterPro"/>
</dbReference>
<dbReference type="InterPro" id="IPR007809">
    <property type="entry name" value="FlgN-like"/>
</dbReference>
<keyword evidence="4" id="KW-0969">Cilium</keyword>
<keyword evidence="3" id="KW-1005">Bacterial flagellum biogenesis</keyword>
<dbReference type="STRING" id="765912.Thimo_0289"/>
<keyword evidence="4" id="KW-0282">Flagellum</keyword>
<organism evidence="4 5">
    <name type="scientific">Thioflavicoccus mobilis 8321</name>
    <dbReference type="NCBI Taxonomy" id="765912"/>
    <lineage>
        <taxon>Bacteria</taxon>
        <taxon>Pseudomonadati</taxon>
        <taxon>Pseudomonadota</taxon>
        <taxon>Gammaproteobacteria</taxon>
        <taxon>Chromatiales</taxon>
        <taxon>Chromatiaceae</taxon>
        <taxon>Thioflavicoccus</taxon>
    </lineage>
</organism>
<keyword evidence="5" id="KW-1185">Reference proteome</keyword>
<dbReference type="InterPro" id="IPR036679">
    <property type="entry name" value="FlgN-like_sf"/>
</dbReference>
<accession>L0GV30</accession>
<name>L0GV30_9GAMM</name>
<comment type="similarity">
    <text evidence="2">Belongs to the FlgN family.</text>
</comment>
<evidence type="ECO:0000313" key="4">
    <source>
        <dbReference type="EMBL" id="AGA89159.1"/>
    </source>
</evidence>
<gene>
    <name evidence="4" type="ORF">Thimo_0289</name>
</gene>